<dbReference type="EMBL" id="AP021881">
    <property type="protein sequence ID" value="BBP01993.1"/>
    <property type="molecule type" value="Genomic_DNA"/>
</dbReference>
<sequence length="157" mass="17598">MTLLIDIAQACLDTMELPSTRVPNLPVINLPVDIENGKLNLFIHSHEESRRVFVYARPQDMLVPIDRIPALAEFLTRANYGLPLGNFEIDMNDGEMNFKNSIDISDGELTTKMVQTLVVFALECLNRYLPGIRAVIEGTEPKFAIEDIDGPTKVVIK</sequence>
<dbReference type="Proteomes" id="UP000463939">
    <property type="component" value="Chromosome"/>
</dbReference>
<proteinExistence type="predicted"/>
<name>A0A809SAH0_9PROT</name>
<evidence type="ECO:0000313" key="1">
    <source>
        <dbReference type="EMBL" id="BBP01993.1"/>
    </source>
</evidence>
<accession>A0A809SAH0</accession>
<organism evidence="1 2">
    <name type="scientific">Sulfuriferula nivalis</name>
    <dbReference type="NCBI Taxonomy" id="2675298"/>
    <lineage>
        <taxon>Bacteria</taxon>
        <taxon>Pseudomonadati</taxon>
        <taxon>Pseudomonadota</taxon>
        <taxon>Betaproteobacteria</taxon>
        <taxon>Nitrosomonadales</taxon>
        <taxon>Sulfuricellaceae</taxon>
        <taxon>Sulfuriferula</taxon>
    </lineage>
</organism>
<reference evidence="2" key="1">
    <citation type="submission" date="2019-11" db="EMBL/GenBank/DDBJ databases">
        <title>Isolation and characterization of a novel species in the genus Sulfuriferula.</title>
        <authorList>
            <person name="Mochizuki J."/>
            <person name="Kojima H."/>
            <person name="Fukui M."/>
        </authorList>
    </citation>
    <scope>NUCLEOTIDE SEQUENCE [LARGE SCALE GENOMIC DNA]</scope>
    <source>
        <strain evidence="2">SGTM</strain>
    </source>
</reference>
<evidence type="ECO:0000313" key="2">
    <source>
        <dbReference type="Proteomes" id="UP000463939"/>
    </source>
</evidence>
<dbReference type="InterPro" id="IPR019660">
    <property type="entry name" value="Put_sensory_transdc_reg_YbjN"/>
</dbReference>
<dbReference type="AlphaFoldDB" id="A0A809SAH0"/>
<dbReference type="RefSeq" id="WP_162085695.1">
    <property type="nucleotide sequence ID" value="NZ_AP021881.1"/>
</dbReference>
<evidence type="ECO:0008006" key="3">
    <source>
        <dbReference type="Google" id="ProtNLM"/>
    </source>
</evidence>
<gene>
    <name evidence="1" type="ORF">SFSGTM_27010</name>
</gene>
<keyword evidence="2" id="KW-1185">Reference proteome</keyword>
<dbReference type="KEGG" id="sniv:SFSGTM_27010"/>
<protein>
    <recommendedName>
        <fullName evidence="3">YbjN domain-containing protein</fullName>
    </recommendedName>
</protein>
<dbReference type="Pfam" id="PF10722">
    <property type="entry name" value="YbjN"/>
    <property type="match status" value="1"/>
</dbReference>